<protein>
    <submittedName>
        <fullName evidence="2">Uncharacterized protein</fullName>
    </submittedName>
</protein>
<organism evidence="2 3">
    <name type="scientific">Aldrovandia affinis</name>
    <dbReference type="NCBI Taxonomy" id="143900"/>
    <lineage>
        <taxon>Eukaryota</taxon>
        <taxon>Metazoa</taxon>
        <taxon>Chordata</taxon>
        <taxon>Craniata</taxon>
        <taxon>Vertebrata</taxon>
        <taxon>Euteleostomi</taxon>
        <taxon>Actinopterygii</taxon>
        <taxon>Neopterygii</taxon>
        <taxon>Teleostei</taxon>
        <taxon>Notacanthiformes</taxon>
        <taxon>Halosauridae</taxon>
        <taxon>Aldrovandia</taxon>
    </lineage>
</organism>
<evidence type="ECO:0000313" key="3">
    <source>
        <dbReference type="Proteomes" id="UP001221898"/>
    </source>
</evidence>
<evidence type="ECO:0000256" key="1">
    <source>
        <dbReference type="SAM" id="MobiDB-lite"/>
    </source>
</evidence>
<evidence type="ECO:0000313" key="2">
    <source>
        <dbReference type="EMBL" id="KAJ8407955.1"/>
    </source>
</evidence>
<sequence length="144" mass="15621">MSWCLHPQPRYGDTVAFSWDKWEGRPGWNTPAPGDRGNRRVRGGRAGGMRLFRGLLAKVRKRMRTKGGQSIFTMFAPITTAGAWQGRFPLIPRTSCRDQPDGQEAANDHVTAGAAVSRACEPSEDRGGSGARARGEGGRGHTDA</sequence>
<accession>A0AAD7WT21</accession>
<dbReference type="EMBL" id="JAINUG010000037">
    <property type="protein sequence ID" value="KAJ8407955.1"/>
    <property type="molecule type" value="Genomic_DNA"/>
</dbReference>
<proteinExistence type="predicted"/>
<name>A0AAD7WT21_9TELE</name>
<reference evidence="2" key="1">
    <citation type="journal article" date="2023" name="Science">
        <title>Genome structures resolve the early diversification of teleost fishes.</title>
        <authorList>
            <person name="Parey E."/>
            <person name="Louis A."/>
            <person name="Montfort J."/>
            <person name="Bouchez O."/>
            <person name="Roques C."/>
            <person name="Iampietro C."/>
            <person name="Lluch J."/>
            <person name="Castinel A."/>
            <person name="Donnadieu C."/>
            <person name="Desvignes T."/>
            <person name="Floi Bucao C."/>
            <person name="Jouanno E."/>
            <person name="Wen M."/>
            <person name="Mejri S."/>
            <person name="Dirks R."/>
            <person name="Jansen H."/>
            <person name="Henkel C."/>
            <person name="Chen W.J."/>
            <person name="Zahm M."/>
            <person name="Cabau C."/>
            <person name="Klopp C."/>
            <person name="Thompson A.W."/>
            <person name="Robinson-Rechavi M."/>
            <person name="Braasch I."/>
            <person name="Lecointre G."/>
            <person name="Bobe J."/>
            <person name="Postlethwait J.H."/>
            <person name="Berthelot C."/>
            <person name="Roest Crollius H."/>
            <person name="Guiguen Y."/>
        </authorList>
    </citation>
    <scope>NUCLEOTIDE SEQUENCE</scope>
    <source>
        <strain evidence="2">NC1722</strain>
    </source>
</reference>
<dbReference type="Proteomes" id="UP001221898">
    <property type="component" value="Unassembled WGS sequence"/>
</dbReference>
<comment type="caution">
    <text evidence="2">The sequence shown here is derived from an EMBL/GenBank/DDBJ whole genome shotgun (WGS) entry which is preliminary data.</text>
</comment>
<keyword evidence="3" id="KW-1185">Reference proteome</keyword>
<dbReference type="AlphaFoldDB" id="A0AAD7WT21"/>
<feature type="region of interest" description="Disordered" evidence="1">
    <location>
        <begin position="94"/>
        <end position="144"/>
    </location>
</feature>
<feature type="compositionally biased region" description="Basic and acidic residues" evidence="1">
    <location>
        <begin position="121"/>
        <end position="144"/>
    </location>
</feature>
<gene>
    <name evidence="2" type="ORF">AAFF_G00269990</name>
</gene>